<name>A0A1I7RNK0_BURXY</name>
<evidence type="ECO:0000259" key="4">
    <source>
        <dbReference type="Pfam" id="PF00248"/>
    </source>
</evidence>
<dbReference type="Gene3D" id="3.20.20.100">
    <property type="entry name" value="NADP-dependent oxidoreductase domain"/>
    <property type="match status" value="1"/>
</dbReference>
<dbReference type="Pfam" id="PF00248">
    <property type="entry name" value="Aldo_ket_red"/>
    <property type="match status" value="1"/>
</dbReference>
<dbReference type="Proteomes" id="UP000659654">
    <property type="component" value="Unassembled WGS sequence"/>
</dbReference>
<protein>
    <submittedName>
        <fullName evidence="5">(pine wood nematode) hypothetical protein</fullName>
    </submittedName>
    <submittedName>
        <fullName evidence="9">Aldo_ket_red domain-containing protein</fullName>
    </submittedName>
</protein>
<dbReference type="AlphaFoldDB" id="A0A1I7RNK0"/>
<dbReference type="SUPFAM" id="SSF51430">
    <property type="entry name" value="NAD(P)-linked oxidoreductase"/>
    <property type="match status" value="1"/>
</dbReference>
<keyword evidence="8" id="KW-1185">Reference proteome</keyword>
<dbReference type="WBParaSite" id="BXY_0228700.1">
    <property type="protein sequence ID" value="BXY_0228700.1"/>
    <property type="gene ID" value="BXY_0228700"/>
</dbReference>
<feature type="active site" description="Proton donor" evidence="1">
    <location>
        <position position="51"/>
    </location>
</feature>
<dbReference type="InterPro" id="IPR023210">
    <property type="entry name" value="NADP_OxRdtase_dom"/>
</dbReference>
<reference evidence="6" key="2">
    <citation type="submission" date="2020-08" db="EMBL/GenBank/DDBJ databases">
        <authorList>
            <person name="Kikuchi T."/>
        </authorList>
    </citation>
    <scope>NUCLEOTIDE SEQUENCE</scope>
    <source>
        <strain evidence="5">Ka4C1</strain>
    </source>
</reference>
<dbReference type="InterPro" id="IPR018170">
    <property type="entry name" value="Aldo/ket_reductase_CS"/>
</dbReference>
<sequence length="319" mass="36706">MAEEYLTFNNGVKFPLFGYGTWLSNDEEQLRKSLRVALDSGYRHIDTAYFYNNEHVIGEILAEYFDAGKLNRSDIFVTTKLPWFMNRPEYAEIAIKKSLKDLRLDYVDLYLVHFPAALKPNKDYTGPERDESGKCVIDSVDVYDTWKVLEKYYKQGLFKAIGVSNFSAKQLQYLYDKAEIKPVNNQIEIHILFPQFELVEFCKKLGVTVTSFSTLGNPGRKTVPQPYVEGDCLAHPVTVELAKKYKKTPAQILLRHTIQRGIAVIPKSLTESRIKENIDINFTLADEDQQKLLNIGENTRLHLFAFCAHHPDHPFKDGN</sequence>
<organism evidence="7 9">
    <name type="scientific">Bursaphelenchus xylophilus</name>
    <name type="common">Pinewood nematode worm</name>
    <name type="synonym">Aphelenchoides xylophilus</name>
    <dbReference type="NCBI Taxonomy" id="6326"/>
    <lineage>
        <taxon>Eukaryota</taxon>
        <taxon>Metazoa</taxon>
        <taxon>Ecdysozoa</taxon>
        <taxon>Nematoda</taxon>
        <taxon>Chromadorea</taxon>
        <taxon>Rhabditida</taxon>
        <taxon>Tylenchina</taxon>
        <taxon>Tylenchomorpha</taxon>
        <taxon>Aphelenchoidea</taxon>
        <taxon>Aphelenchoididae</taxon>
        <taxon>Bursaphelenchus</taxon>
    </lineage>
</organism>
<feature type="site" description="Lowers pKa of active site Tyr" evidence="3">
    <location>
        <position position="80"/>
    </location>
</feature>
<dbReference type="PIRSF" id="PIRSF000097">
    <property type="entry name" value="AKR"/>
    <property type="match status" value="1"/>
</dbReference>
<dbReference type="eggNOG" id="KOG1577">
    <property type="taxonomic scope" value="Eukaryota"/>
</dbReference>
<dbReference type="GO" id="GO:0016491">
    <property type="term" value="F:oxidoreductase activity"/>
    <property type="evidence" value="ECO:0007669"/>
    <property type="project" value="InterPro"/>
</dbReference>
<dbReference type="PANTHER" id="PTHR11732">
    <property type="entry name" value="ALDO/KETO REDUCTASE"/>
    <property type="match status" value="1"/>
</dbReference>
<dbReference type="SMR" id="A0A1I7RNK0"/>
<dbReference type="PRINTS" id="PR00069">
    <property type="entry name" value="ALDKETRDTASE"/>
</dbReference>
<evidence type="ECO:0000256" key="2">
    <source>
        <dbReference type="PIRSR" id="PIRSR000097-2"/>
    </source>
</evidence>
<evidence type="ECO:0000313" key="5">
    <source>
        <dbReference type="EMBL" id="CAD5232124.1"/>
    </source>
</evidence>
<dbReference type="InterPro" id="IPR036812">
    <property type="entry name" value="NAD(P)_OxRdtase_dom_sf"/>
</dbReference>
<dbReference type="Proteomes" id="UP000095284">
    <property type="component" value="Unplaced"/>
</dbReference>
<evidence type="ECO:0000313" key="8">
    <source>
        <dbReference type="Proteomes" id="UP000659654"/>
    </source>
</evidence>
<dbReference type="InterPro" id="IPR020471">
    <property type="entry name" value="AKR"/>
</dbReference>
<evidence type="ECO:0000256" key="1">
    <source>
        <dbReference type="PIRSR" id="PIRSR000097-1"/>
    </source>
</evidence>
<feature type="domain" description="NADP-dependent oxidoreductase" evidence="4">
    <location>
        <begin position="19"/>
        <end position="292"/>
    </location>
</feature>
<dbReference type="Proteomes" id="UP000582659">
    <property type="component" value="Unassembled WGS sequence"/>
</dbReference>
<evidence type="ECO:0000313" key="6">
    <source>
        <dbReference type="EMBL" id="CAG9124102.1"/>
    </source>
</evidence>
<dbReference type="PROSITE" id="PS00062">
    <property type="entry name" value="ALDOKETO_REDUCTASE_2"/>
    <property type="match status" value="1"/>
</dbReference>
<dbReference type="EMBL" id="CAJFCV020000005">
    <property type="protein sequence ID" value="CAG9124102.1"/>
    <property type="molecule type" value="Genomic_DNA"/>
</dbReference>
<feature type="binding site" evidence="2">
    <location>
        <position position="113"/>
    </location>
    <ligand>
        <name>substrate</name>
    </ligand>
</feature>
<evidence type="ECO:0000313" key="7">
    <source>
        <dbReference type="Proteomes" id="UP000095284"/>
    </source>
</evidence>
<evidence type="ECO:0000256" key="3">
    <source>
        <dbReference type="PIRSR" id="PIRSR000097-3"/>
    </source>
</evidence>
<evidence type="ECO:0000313" key="9">
    <source>
        <dbReference type="WBParaSite" id="BXY_0228700.1"/>
    </source>
</evidence>
<accession>A0A1I7RNK0</accession>
<proteinExistence type="predicted"/>
<dbReference type="PROSITE" id="PS00063">
    <property type="entry name" value="ALDOKETO_REDUCTASE_3"/>
    <property type="match status" value="1"/>
</dbReference>
<reference evidence="9" key="1">
    <citation type="submission" date="2016-11" db="UniProtKB">
        <authorList>
            <consortium name="WormBaseParasite"/>
        </authorList>
    </citation>
    <scope>IDENTIFICATION</scope>
</reference>
<dbReference type="PROSITE" id="PS00798">
    <property type="entry name" value="ALDOKETO_REDUCTASE_1"/>
    <property type="match status" value="1"/>
</dbReference>
<gene>
    <name evidence="5" type="ORF">BXYJ_LOCUS12215</name>
</gene>
<dbReference type="FunFam" id="3.20.20.100:FF:000029">
    <property type="entry name" value="Aldo-keto reductase"/>
    <property type="match status" value="1"/>
</dbReference>
<dbReference type="OrthoDB" id="416253at2759"/>
<dbReference type="EMBL" id="CAJFDI010000005">
    <property type="protein sequence ID" value="CAD5232124.1"/>
    <property type="molecule type" value="Genomic_DNA"/>
</dbReference>